<comment type="pathway">
    <text evidence="5">Cofactor biosynthesis; nicotinate biosynthesis; nicotinate from nicotinamide: step 1/1.</text>
</comment>
<name>D1B6N3_THEAS</name>
<evidence type="ECO:0000313" key="10">
    <source>
        <dbReference type="EMBL" id="ACZ19674.1"/>
    </source>
</evidence>
<keyword evidence="11" id="KW-1185">Reference proteome</keyword>
<accession>D1B6N3</accession>
<dbReference type="PANTHER" id="PTHR11080">
    <property type="entry name" value="PYRAZINAMIDASE/NICOTINAMIDASE"/>
    <property type="match status" value="1"/>
</dbReference>
<dbReference type="OrthoDB" id="9796485at2"/>
<dbReference type="GO" id="GO:0046872">
    <property type="term" value="F:metal ion binding"/>
    <property type="evidence" value="ECO:0007669"/>
    <property type="project" value="UniProtKB-KW"/>
</dbReference>
<reference evidence="10 11" key="1">
    <citation type="journal article" date="2009" name="Stand. Genomic Sci.">
        <title>Complete genome sequence of Thermanaerovibrio acidaminovorans type strain (Su883).</title>
        <authorList>
            <person name="Chovatia M."/>
            <person name="Sikorski J."/>
            <person name="Schroder M."/>
            <person name="Lapidus A."/>
            <person name="Nolan M."/>
            <person name="Tice H."/>
            <person name="Glavina Del Rio T."/>
            <person name="Copeland A."/>
            <person name="Cheng J.F."/>
            <person name="Lucas S."/>
            <person name="Chen F."/>
            <person name="Bruce D."/>
            <person name="Goodwin L."/>
            <person name="Pitluck S."/>
            <person name="Ivanova N."/>
            <person name="Mavromatis K."/>
            <person name="Ovchinnikova G."/>
            <person name="Pati A."/>
            <person name="Chen A."/>
            <person name="Palaniappan K."/>
            <person name="Land M."/>
            <person name="Hauser L."/>
            <person name="Chang Y.J."/>
            <person name="Jeffries C.D."/>
            <person name="Chain P."/>
            <person name="Saunders E."/>
            <person name="Detter J.C."/>
            <person name="Brettin T."/>
            <person name="Rohde M."/>
            <person name="Goker M."/>
            <person name="Spring S."/>
            <person name="Bristow J."/>
            <person name="Markowitz V."/>
            <person name="Hugenholtz P."/>
            <person name="Kyrpides N.C."/>
            <person name="Klenk H.P."/>
            <person name="Eisen J.A."/>
        </authorList>
    </citation>
    <scope>NUCLEOTIDE SEQUENCE [LARGE SCALE GENOMIC DNA]</scope>
    <source>
        <strain evidence="11">ATCC 49978 / DSM 6589 / Su883</strain>
    </source>
</reference>
<evidence type="ECO:0000256" key="7">
    <source>
        <dbReference type="ARBA" id="ARBA00043224"/>
    </source>
</evidence>
<dbReference type="FunFam" id="3.40.50.850:FF:000006">
    <property type="entry name" value="Bifunctional pyrazinamidase/nicotinamidase"/>
    <property type="match status" value="1"/>
</dbReference>
<dbReference type="EMBL" id="CP001818">
    <property type="protein sequence ID" value="ACZ19674.1"/>
    <property type="molecule type" value="Genomic_DNA"/>
</dbReference>
<evidence type="ECO:0000256" key="2">
    <source>
        <dbReference type="ARBA" id="ARBA00022642"/>
    </source>
</evidence>
<dbReference type="GO" id="GO:0008936">
    <property type="term" value="F:nicotinamidase activity"/>
    <property type="evidence" value="ECO:0007669"/>
    <property type="project" value="UniProtKB-EC"/>
</dbReference>
<dbReference type="EnsemblBacteria" id="ACZ19674">
    <property type="protein sequence ID" value="ACZ19674"/>
    <property type="gene ID" value="Taci_1444"/>
</dbReference>
<evidence type="ECO:0000256" key="6">
    <source>
        <dbReference type="ARBA" id="ARBA00039017"/>
    </source>
</evidence>
<dbReference type="PANTHER" id="PTHR11080:SF2">
    <property type="entry name" value="LD05707P"/>
    <property type="match status" value="1"/>
</dbReference>
<evidence type="ECO:0000259" key="9">
    <source>
        <dbReference type="Pfam" id="PF00857"/>
    </source>
</evidence>
<protein>
    <recommendedName>
        <fullName evidence="8">Nicotinamidase</fullName>
        <ecNumber evidence="6">3.5.1.19</ecNumber>
    </recommendedName>
    <alternativeName>
        <fullName evidence="7">Nicotinamide deamidase</fullName>
    </alternativeName>
</protein>
<dbReference type="Pfam" id="PF00857">
    <property type="entry name" value="Isochorismatase"/>
    <property type="match status" value="1"/>
</dbReference>
<dbReference type="eggNOG" id="COG1335">
    <property type="taxonomic scope" value="Bacteria"/>
</dbReference>
<dbReference type="Gene3D" id="3.40.50.850">
    <property type="entry name" value="Isochorismatase-like"/>
    <property type="match status" value="1"/>
</dbReference>
<dbReference type="Proteomes" id="UP000002030">
    <property type="component" value="Chromosome"/>
</dbReference>
<dbReference type="NCBIfam" id="NF008623">
    <property type="entry name" value="PRK11609.1"/>
    <property type="match status" value="1"/>
</dbReference>
<evidence type="ECO:0000256" key="8">
    <source>
        <dbReference type="ARBA" id="ARBA00072277"/>
    </source>
</evidence>
<keyword evidence="4 10" id="KW-0378">Hydrolase</keyword>
<evidence type="ECO:0000256" key="3">
    <source>
        <dbReference type="ARBA" id="ARBA00022723"/>
    </source>
</evidence>
<sequence>MRALLIVDVQYDFLPGGALPVPEGHLVIPAINSILDRFPLVVATQDWHPANHGSFASNHPGRSPFETGELNGLPQVFWPDHCVQGSQGARISEEIPQERIQMILRKGTDPTVDSYSAFFDNRRARPTGLCGYLKERGVRQVWIAGLAGDYCAYYSAVDASDLGFQVVFLEDATRPISPQGFLKAKEDMARRGIRIANAGQLTWEE</sequence>
<dbReference type="InterPro" id="IPR036380">
    <property type="entry name" value="Isochorismatase-like_sf"/>
</dbReference>
<evidence type="ECO:0000256" key="4">
    <source>
        <dbReference type="ARBA" id="ARBA00022801"/>
    </source>
</evidence>
<dbReference type="CDD" id="cd01011">
    <property type="entry name" value="nicotinamidase"/>
    <property type="match status" value="1"/>
</dbReference>
<dbReference type="RefSeq" id="WP_012870185.1">
    <property type="nucleotide sequence ID" value="NC_013522.1"/>
</dbReference>
<evidence type="ECO:0000313" key="11">
    <source>
        <dbReference type="Proteomes" id="UP000002030"/>
    </source>
</evidence>
<dbReference type="InterPro" id="IPR052347">
    <property type="entry name" value="Isochorismatase_Nicotinamidase"/>
</dbReference>
<dbReference type="AlphaFoldDB" id="D1B6N3"/>
<proteinExistence type="inferred from homology"/>
<dbReference type="SUPFAM" id="SSF52499">
    <property type="entry name" value="Isochorismatase-like hydrolases"/>
    <property type="match status" value="1"/>
</dbReference>
<evidence type="ECO:0000256" key="5">
    <source>
        <dbReference type="ARBA" id="ARBA00037900"/>
    </source>
</evidence>
<dbReference type="STRING" id="525903.Taci_1444"/>
<evidence type="ECO:0000256" key="1">
    <source>
        <dbReference type="ARBA" id="ARBA00006336"/>
    </source>
</evidence>
<dbReference type="InterPro" id="IPR000868">
    <property type="entry name" value="Isochorismatase-like_dom"/>
</dbReference>
<keyword evidence="3" id="KW-0479">Metal-binding</keyword>
<dbReference type="KEGG" id="tai:Taci_1444"/>
<gene>
    <name evidence="10" type="ordered locus">Taci_1444</name>
</gene>
<dbReference type="HOGENOM" id="CLU_068979_13_1_0"/>
<dbReference type="EC" id="3.5.1.19" evidence="6"/>
<dbReference type="PATRIC" id="fig|525903.6.peg.1444"/>
<comment type="similarity">
    <text evidence="1">Belongs to the isochorismatase family.</text>
</comment>
<organism evidence="10 11">
    <name type="scientific">Thermanaerovibrio acidaminovorans (strain ATCC 49978 / DSM 6589 / Su883)</name>
    <name type="common">Selenomonas acidaminovorans</name>
    <dbReference type="NCBI Taxonomy" id="525903"/>
    <lineage>
        <taxon>Bacteria</taxon>
        <taxon>Thermotogati</taxon>
        <taxon>Synergistota</taxon>
        <taxon>Synergistia</taxon>
        <taxon>Synergistales</taxon>
        <taxon>Synergistaceae</taxon>
        <taxon>Thermanaerovibrio</taxon>
    </lineage>
</organism>
<dbReference type="GO" id="GO:0019363">
    <property type="term" value="P:pyridine nucleotide biosynthetic process"/>
    <property type="evidence" value="ECO:0007669"/>
    <property type="project" value="UniProtKB-KW"/>
</dbReference>
<keyword evidence="2" id="KW-0662">Pyridine nucleotide biosynthesis</keyword>
<feature type="domain" description="Isochorismatase-like" evidence="9">
    <location>
        <begin position="3"/>
        <end position="195"/>
    </location>
</feature>